<feature type="compositionally biased region" description="Low complexity" evidence="1">
    <location>
        <begin position="543"/>
        <end position="554"/>
    </location>
</feature>
<feature type="compositionally biased region" description="Basic residues" evidence="1">
    <location>
        <begin position="576"/>
        <end position="593"/>
    </location>
</feature>
<dbReference type="EMBL" id="KB405058">
    <property type="protein sequence ID" value="EMF57009.1"/>
    <property type="molecule type" value="Genomic_DNA"/>
</dbReference>
<reference evidence="3" key="1">
    <citation type="journal article" date="2013" name="Genome Announc.">
        <title>Draft Genome Sequence of Streptomyces bottropensis ATCC 25435, a Bottromycin-Producing Actinomycete.</title>
        <authorList>
            <person name="Zhang H."/>
            <person name="Zhou W."/>
            <person name="Zhuang Y."/>
            <person name="Liang X."/>
            <person name="Liu T."/>
        </authorList>
    </citation>
    <scope>NUCLEOTIDE SEQUENCE [LARGE SCALE GENOMIC DNA]</scope>
    <source>
        <strain evidence="3">ATCC 25435</strain>
    </source>
</reference>
<feature type="region of interest" description="Disordered" evidence="1">
    <location>
        <begin position="484"/>
        <end position="600"/>
    </location>
</feature>
<dbReference type="AlphaFoldDB" id="M3FXM4"/>
<feature type="compositionally biased region" description="Basic residues" evidence="1">
    <location>
        <begin position="555"/>
        <end position="568"/>
    </location>
</feature>
<accession>M3FXM4</accession>
<name>M3FXM4_9ACTN</name>
<feature type="region of interest" description="Disordered" evidence="1">
    <location>
        <begin position="219"/>
        <end position="287"/>
    </location>
</feature>
<dbReference type="Proteomes" id="UP000030760">
    <property type="component" value="Unassembled WGS sequence"/>
</dbReference>
<feature type="region of interest" description="Disordered" evidence="1">
    <location>
        <begin position="1"/>
        <end position="99"/>
    </location>
</feature>
<evidence type="ECO:0000313" key="2">
    <source>
        <dbReference type="EMBL" id="EMF57009.1"/>
    </source>
</evidence>
<feature type="region of interest" description="Disordered" evidence="1">
    <location>
        <begin position="321"/>
        <end position="445"/>
    </location>
</feature>
<proteinExistence type="predicted"/>
<protein>
    <submittedName>
        <fullName evidence="2">Uncharacterized protein</fullName>
    </submittedName>
</protein>
<organism evidence="2 3">
    <name type="scientific">Streptomyces bottropensis ATCC 25435</name>
    <dbReference type="NCBI Taxonomy" id="1054862"/>
    <lineage>
        <taxon>Bacteria</taxon>
        <taxon>Bacillati</taxon>
        <taxon>Actinomycetota</taxon>
        <taxon>Actinomycetes</taxon>
        <taxon>Kitasatosporales</taxon>
        <taxon>Streptomycetaceae</taxon>
        <taxon>Streptomyces</taxon>
    </lineage>
</organism>
<evidence type="ECO:0000313" key="3">
    <source>
        <dbReference type="Proteomes" id="UP000030760"/>
    </source>
</evidence>
<feature type="compositionally biased region" description="Low complexity" evidence="1">
    <location>
        <begin position="345"/>
        <end position="360"/>
    </location>
</feature>
<feature type="compositionally biased region" description="Gly residues" evidence="1">
    <location>
        <begin position="387"/>
        <end position="400"/>
    </location>
</feature>
<sequence length="600" mass="64286">MRKVRPRPGPDRRAATTASERPALRAEATAYEPLRAMRSPPRSCERSVVWPSVRARESSRIPGSHSTPGKDRGGGHRHDSRASGRPDRPPVIQRLRGARRGGRRPCICLTFDGTPSLSLPFPRHHWSRHATAVEPRAPRSSKYGGGDRSCRRCVSGLRRDAACRRTEERPVVAVLGRDLGKPVLAGMCGLRAPAGGGHDACHTPGVGCLRRGRIHQCGGAGPSGAERVGPGQRHGRSGGNGTRAAGAADAAEDSPVRSRRRRTLRRPAAEQRHTLRLESRRRGRLQSISARDGSLRLATGVVGRHPARRCPALVRCGLPHGHGLGRPVREGRSRETPAGGPRPDAVGQRRAAARGVPGRGSAPCGGRCRSAGDRTDVPGAGARRPGRIGGGGRGGHGGRSGAEVDRLAAARSGSGLDHGNVRSPGSAAGRRYGPARVRRRSGALHARGPARIRRARAALSARRGWYRLPGDQPAARIPARYLRAGRAGHRRRGAGGERRRPGSLTAGATSAHCHSCRRPAGARPRPGHVPDARHPLRLPRLPPGVRRMVPPRAGGTRRRPRPSRRSNRTKGENRRCPSRRSARRGRVRGRALHVRTGTLP</sequence>
<feature type="compositionally biased region" description="Basic and acidic residues" evidence="1">
    <location>
        <begin position="68"/>
        <end position="88"/>
    </location>
</feature>
<evidence type="ECO:0000256" key="1">
    <source>
        <dbReference type="SAM" id="MobiDB-lite"/>
    </source>
</evidence>
<feature type="compositionally biased region" description="Basic and acidic residues" evidence="1">
    <location>
        <begin position="267"/>
        <end position="280"/>
    </location>
</feature>
<gene>
    <name evidence="2" type="ORF">SBD_1545</name>
</gene>
<feature type="compositionally biased region" description="Basic residues" evidence="1">
    <location>
        <begin position="436"/>
        <end position="445"/>
    </location>
</feature>